<sequence>MKTLDVLTEWCDSHGFRVNPKVEIVVLPGLHARGMIAKEAIARGEVLFRVPKEWRIVGDRSISDDLTAIERTGVALKIEMLKGDSSKFVPYLRFLDEIDWSTLNVTILWTPEELEQLHGCSIELTPTRQEAAKRFKEIVNPILRSKGLDMSFEEWLHLLCIVQAYSFSSGDLNDDSVAMTPLADVLNASVTLNNARIFYDDKEALESGPEYLTMEAVKDIDIGEEVYNTFGNLANARLVQLYGYIESPYFDLPVNRYDEISLPGKFISQSVERLIKNCPFSFRVDNRNLSRRELLEEFCGYDQKSDYFFPFSFRKSGYVGLCALLALLRGATLSAEVIQSQVDRSDADMQVETLHAFFEALDSANLEESVLDELDVIVNKVLGQFRTSLEEDLKVIEGEGSGELAVRRKIAIALRIREKQLLQQAKLVARKLEEFPEFKSENSSEESDDGDYSDSGEEGGIEVKEDEHEIPEQARKKART</sequence>
<dbReference type="SUPFAM" id="SSF82199">
    <property type="entry name" value="SET domain"/>
    <property type="match status" value="1"/>
</dbReference>
<reference evidence="9" key="1">
    <citation type="submission" date="2021-01" db="EMBL/GenBank/DDBJ databases">
        <authorList>
            <person name="Corre E."/>
            <person name="Pelletier E."/>
            <person name="Niang G."/>
            <person name="Scheremetjew M."/>
            <person name="Finn R."/>
            <person name="Kale V."/>
            <person name="Holt S."/>
            <person name="Cochrane G."/>
            <person name="Meng A."/>
            <person name="Brown T."/>
            <person name="Cohen L."/>
        </authorList>
    </citation>
    <scope>NUCLEOTIDE SEQUENCE</scope>
    <source>
        <strain evidence="9">CCMP 769</strain>
    </source>
</reference>
<keyword evidence="3" id="KW-0949">S-adenosyl-L-methionine</keyword>
<feature type="region of interest" description="Disordered" evidence="4">
    <location>
        <begin position="437"/>
        <end position="480"/>
    </location>
</feature>
<dbReference type="InterPro" id="IPR001214">
    <property type="entry name" value="SET_dom"/>
</dbReference>
<evidence type="ECO:0000256" key="1">
    <source>
        <dbReference type="ARBA" id="ARBA00022603"/>
    </source>
</evidence>
<proteinExistence type="predicted"/>
<dbReference type="Gene3D" id="3.90.1410.10">
    <property type="entry name" value="set domain protein methyltransferase, domain 1"/>
    <property type="match status" value="1"/>
</dbReference>
<evidence type="ECO:0000313" key="6">
    <source>
        <dbReference type="EMBL" id="CAE0036492.1"/>
    </source>
</evidence>
<dbReference type="PANTHER" id="PTHR13271:SF145">
    <property type="entry name" value="SET DOMAIN-CONTAINING PROTEIN"/>
    <property type="match status" value="1"/>
</dbReference>
<keyword evidence="1" id="KW-0489">Methyltransferase</keyword>
<dbReference type="EMBL" id="HBHW01005943">
    <property type="protein sequence ID" value="CAE0036492.1"/>
    <property type="molecule type" value="Transcribed_RNA"/>
</dbReference>
<dbReference type="GO" id="GO:0032259">
    <property type="term" value="P:methylation"/>
    <property type="evidence" value="ECO:0007669"/>
    <property type="project" value="UniProtKB-KW"/>
</dbReference>
<evidence type="ECO:0000259" key="5">
    <source>
        <dbReference type="PROSITE" id="PS50280"/>
    </source>
</evidence>
<dbReference type="EMBL" id="HBHW01005944">
    <property type="protein sequence ID" value="CAE0036493.1"/>
    <property type="molecule type" value="Transcribed_RNA"/>
</dbReference>
<evidence type="ECO:0000256" key="3">
    <source>
        <dbReference type="ARBA" id="ARBA00022691"/>
    </source>
</evidence>
<dbReference type="SUPFAM" id="SSF81822">
    <property type="entry name" value="RuBisCo LSMT C-terminal, substrate-binding domain"/>
    <property type="match status" value="1"/>
</dbReference>
<dbReference type="EMBL" id="HBHW01005949">
    <property type="protein sequence ID" value="CAE0036498.1"/>
    <property type="molecule type" value="Transcribed_RNA"/>
</dbReference>
<dbReference type="InterPro" id="IPR050600">
    <property type="entry name" value="SETD3_SETD6_MTase"/>
</dbReference>
<gene>
    <name evidence="6" type="ORF">RMAR00112_LOCUS4442</name>
    <name evidence="7" type="ORF">RMAR00112_LOCUS4443</name>
    <name evidence="8" type="ORF">RMAR00112_LOCUS4444</name>
    <name evidence="9" type="ORF">RMAR00112_LOCUS4448</name>
</gene>
<organism evidence="9">
    <name type="scientific">Rhodosorus marinus</name>
    <dbReference type="NCBI Taxonomy" id="101924"/>
    <lineage>
        <taxon>Eukaryota</taxon>
        <taxon>Rhodophyta</taxon>
        <taxon>Stylonematophyceae</taxon>
        <taxon>Stylonematales</taxon>
        <taxon>Stylonemataceae</taxon>
        <taxon>Rhodosorus</taxon>
    </lineage>
</organism>
<dbReference type="PROSITE" id="PS50280">
    <property type="entry name" value="SET"/>
    <property type="match status" value="1"/>
</dbReference>
<evidence type="ECO:0000256" key="2">
    <source>
        <dbReference type="ARBA" id="ARBA00022679"/>
    </source>
</evidence>
<dbReference type="Pfam" id="PF09273">
    <property type="entry name" value="Rubis-subs-bind"/>
    <property type="match status" value="1"/>
</dbReference>
<feature type="compositionally biased region" description="Basic and acidic residues" evidence="4">
    <location>
        <begin position="461"/>
        <end position="480"/>
    </location>
</feature>
<evidence type="ECO:0000313" key="8">
    <source>
        <dbReference type="EMBL" id="CAE0036494.1"/>
    </source>
</evidence>
<feature type="compositionally biased region" description="Acidic residues" evidence="4">
    <location>
        <begin position="443"/>
        <end position="460"/>
    </location>
</feature>
<dbReference type="Gene3D" id="3.90.1420.10">
    <property type="entry name" value="Rubisco LSMT, substrate-binding domain"/>
    <property type="match status" value="1"/>
</dbReference>
<protein>
    <recommendedName>
        <fullName evidence="5">SET domain-containing protein</fullName>
    </recommendedName>
</protein>
<dbReference type="PANTHER" id="PTHR13271">
    <property type="entry name" value="UNCHARACTERIZED PUTATIVE METHYLTRANSFERASE"/>
    <property type="match status" value="1"/>
</dbReference>
<name>A0A7S3E7Z9_9RHOD</name>
<dbReference type="AlphaFoldDB" id="A0A7S3E7Z9"/>
<evidence type="ECO:0000256" key="4">
    <source>
        <dbReference type="SAM" id="MobiDB-lite"/>
    </source>
</evidence>
<accession>A0A7S3E7Z9</accession>
<dbReference type="InterPro" id="IPR015353">
    <property type="entry name" value="Rubisco_LSMT_subst-bd"/>
</dbReference>
<evidence type="ECO:0000313" key="7">
    <source>
        <dbReference type="EMBL" id="CAE0036493.1"/>
    </source>
</evidence>
<evidence type="ECO:0000313" key="9">
    <source>
        <dbReference type="EMBL" id="CAE0036498.1"/>
    </source>
</evidence>
<dbReference type="GO" id="GO:0016279">
    <property type="term" value="F:protein-lysine N-methyltransferase activity"/>
    <property type="evidence" value="ECO:0007669"/>
    <property type="project" value="TreeGrafter"/>
</dbReference>
<dbReference type="InterPro" id="IPR046341">
    <property type="entry name" value="SET_dom_sf"/>
</dbReference>
<dbReference type="EMBL" id="HBHW01005945">
    <property type="protein sequence ID" value="CAE0036494.1"/>
    <property type="molecule type" value="Transcribed_RNA"/>
</dbReference>
<dbReference type="Pfam" id="PF00856">
    <property type="entry name" value="SET"/>
    <property type="match status" value="1"/>
</dbReference>
<dbReference type="InterPro" id="IPR036464">
    <property type="entry name" value="Rubisco_LSMT_subst-bd_sf"/>
</dbReference>
<keyword evidence="2" id="KW-0808">Transferase</keyword>
<feature type="domain" description="SET" evidence="5">
    <location>
        <begin position="20"/>
        <end position="231"/>
    </location>
</feature>